<dbReference type="InterPro" id="IPR036249">
    <property type="entry name" value="Thioredoxin-like_sf"/>
</dbReference>
<proteinExistence type="predicted"/>
<keyword evidence="2" id="KW-0201">Cytochrome c-type biogenesis</keyword>
<dbReference type="KEGG" id="aev:EI546_11825"/>
<evidence type="ECO:0000259" key="6">
    <source>
        <dbReference type="PROSITE" id="PS51352"/>
    </source>
</evidence>
<feature type="domain" description="Thioredoxin" evidence="6">
    <location>
        <begin position="300"/>
        <end position="441"/>
    </location>
</feature>
<dbReference type="RefSeq" id="WP_128250729.1">
    <property type="nucleotide sequence ID" value="NZ_CP034951.1"/>
</dbReference>
<dbReference type="Pfam" id="PF13905">
    <property type="entry name" value="Thioredoxin_8"/>
    <property type="match status" value="1"/>
</dbReference>
<organism evidence="7 8">
    <name type="scientific">Aequorivita ciconiae</name>
    <dbReference type="NCBI Taxonomy" id="2494375"/>
    <lineage>
        <taxon>Bacteria</taxon>
        <taxon>Pseudomonadati</taxon>
        <taxon>Bacteroidota</taxon>
        <taxon>Flavobacteriia</taxon>
        <taxon>Flavobacteriales</taxon>
        <taxon>Flavobacteriaceae</taxon>
        <taxon>Aequorivita</taxon>
    </lineage>
</organism>
<dbReference type="InterPro" id="IPR050553">
    <property type="entry name" value="Thioredoxin_ResA/DsbE_sf"/>
</dbReference>
<dbReference type="GO" id="GO:0030313">
    <property type="term" value="C:cell envelope"/>
    <property type="evidence" value="ECO:0007669"/>
    <property type="project" value="UniProtKB-SubCell"/>
</dbReference>
<evidence type="ECO:0000256" key="1">
    <source>
        <dbReference type="ARBA" id="ARBA00004196"/>
    </source>
</evidence>
<keyword evidence="8" id="KW-1185">Reference proteome</keyword>
<sequence>MLKKLLFLLLLSPLIVSCQNSLSGEFSPSKDYDFVILYRLTPTGKIYTTNTKVVNGGFKIELNSSISKGNYRLVYNLPEESHFFDIIYDGKSAISFTFSEKSGVVFSDEQNRMLSEYLKKMDSIEKELDSELMSENPKEKEIRNFLKSQIDLQNKAEKDSKDSFASLFIKANKPFIPNKFKNRNIYYAEKKSNYFKNFDFENEQLQSSSFPLKKITSYYNEFIAAQGPSFYRSLINDIYFELRNCDTEFQKTVLANFWQVLVDNNKHNAANYLAENYLIELANSANDPVLAKKIELFKSLSMGAKAPDFSWQDEDGKEKTLYTTEGSEYYILAFWSSECSHCMEQMPVLDEKMKSISDQKIKVIAIGLEMDEQHWKETIPNLSQFIHLMKIGEDRASITLKYNITGTPTFIVLDKDKKIIAKPRGEKSLFGIIDQLEAYKK</sequence>
<evidence type="ECO:0000313" key="7">
    <source>
        <dbReference type="EMBL" id="QAA82362.1"/>
    </source>
</evidence>
<dbReference type="AlphaFoldDB" id="A0A410G513"/>
<reference evidence="7 8" key="1">
    <citation type="submission" date="2019-01" db="EMBL/GenBank/DDBJ databases">
        <title>Complete genome sequencing of Aequorivita sp. H23M31.</title>
        <authorList>
            <person name="Bae J.-W."/>
        </authorList>
    </citation>
    <scope>NUCLEOTIDE SEQUENCE [LARGE SCALE GENOMIC DNA]</scope>
    <source>
        <strain evidence="7 8">H23M31</strain>
    </source>
</reference>
<dbReference type="EMBL" id="CP034951">
    <property type="protein sequence ID" value="QAA82362.1"/>
    <property type="molecule type" value="Genomic_DNA"/>
</dbReference>
<dbReference type="CDD" id="cd02966">
    <property type="entry name" value="TlpA_like_family"/>
    <property type="match status" value="1"/>
</dbReference>
<keyword evidence="5" id="KW-0732">Signal</keyword>
<dbReference type="OrthoDB" id="6399635at2"/>
<dbReference type="SUPFAM" id="SSF52833">
    <property type="entry name" value="Thioredoxin-like"/>
    <property type="match status" value="1"/>
</dbReference>
<dbReference type="Proteomes" id="UP000285517">
    <property type="component" value="Chromosome"/>
</dbReference>
<evidence type="ECO:0000256" key="4">
    <source>
        <dbReference type="ARBA" id="ARBA00023284"/>
    </source>
</evidence>
<dbReference type="InterPro" id="IPR012336">
    <property type="entry name" value="Thioredoxin-like_fold"/>
</dbReference>
<gene>
    <name evidence="7" type="ORF">EI546_11825</name>
</gene>
<evidence type="ECO:0000256" key="3">
    <source>
        <dbReference type="ARBA" id="ARBA00023157"/>
    </source>
</evidence>
<comment type="subcellular location">
    <subcellularLocation>
        <location evidence="1">Cell envelope</location>
    </subcellularLocation>
</comment>
<dbReference type="PANTHER" id="PTHR42852:SF6">
    <property type="entry name" value="THIOL:DISULFIDE INTERCHANGE PROTEIN DSBE"/>
    <property type="match status" value="1"/>
</dbReference>
<evidence type="ECO:0000256" key="2">
    <source>
        <dbReference type="ARBA" id="ARBA00022748"/>
    </source>
</evidence>
<keyword evidence="3" id="KW-1015">Disulfide bond</keyword>
<evidence type="ECO:0000313" key="8">
    <source>
        <dbReference type="Proteomes" id="UP000285517"/>
    </source>
</evidence>
<dbReference type="InterPro" id="IPR013766">
    <property type="entry name" value="Thioredoxin_domain"/>
</dbReference>
<protein>
    <submittedName>
        <fullName evidence="7">TlpA family protein disulfide reductase</fullName>
    </submittedName>
</protein>
<dbReference type="PANTHER" id="PTHR42852">
    <property type="entry name" value="THIOL:DISULFIDE INTERCHANGE PROTEIN DSBE"/>
    <property type="match status" value="1"/>
</dbReference>
<feature type="chain" id="PRO_5019123426" evidence="5">
    <location>
        <begin position="24"/>
        <end position="441"/>
    </location>
</feature>
<accession>A0A410G513</accession>
<keyword evidence="4" id="KW-0676">Redox-active center</keyword>
<dbReference type="Gene3D" id="3.40.30.10">
    <property type="entry name" value="Glutaredoxin"/>
    <property type="match status" value="1"/>
</dbReference>
<name>A0A410G513_9FLAO</name>
<dbReference type="PROSITE" id="PS51352">
    <property type="entry name" value="THIOREDOXIN_2"/>
    <property type="match status" value="1"/>
</dbReference>
<evidence type="ECO:0000256" key="5">
    <source>
        <dbReference type="SAM" id="SignalP"/>
    </source>
</evidence>
<dbReference type="PROSITE" id="PS51257">
    <property type="entry name" value="PROKAR_LIPOPROTEIN"/>
    <property type="match status" value="1"/>
</dbReference>
<feature type="signal peptide" evidence="5">
    <location>
        <begin position="1"/>
        <end position="23"/>
    </location>
</feature>
<dbReference type="GO" id="GO:0017004">
    <property type="term" value="P:cytochrome complex assembly"/>
    <property type="evidence" value="ECO:0007669"/>
    <property type="project" value="UniProtKB-KW"/>
</dbReference>